<dbReference type="Gene3D" id="3.90.1720.10">
    <property type="entry name" value="endopeptidase domain like (from Nostoc punctiforme)"/>
    <property type="match status" value="1"/>
</dbReference>
<dbReference type="PANTHER" id="PTHR47360">
    <property type="entry name" value="MUREIN DD-ENDOPEPTIDASE MEPS/MUREIN LD-CARBOXYPEPTIDASE"/>
    <property type="match status" value="1"/>
</dbReference>
<dbReference type="GO" id="GO:0008234">
    <property type="term" value="F:cysteine-type peptidase activity"/>
    <property type="evidence" value="ECO:0007669"/>
    <property type="project" value="UniProtKB-KW"/>
</dbReference>
<keyword evidence="3" id="KW-0732">Signal</keyword>
<dbReference type="AlphaFoldDB" id="A0A2S8A7X5"/>
<evidence type="ECO:0000259" key="6">
    <source>
        <dbReference type="Pfam" id="PF00877"/>
    </source>
</evidence>
<dbReference type="RefSeq" id="WP_105193627.1">
    <property type="nucleotide sequence ID" value="NZ_PSZM01000046.1"/>
</dbReference>
<gene>
    <name evidence="7" type="ORF">C4S77_12405</name>
</gene>
<sequence>MKNRYIITAIIITTFLVLSCRSKYYREIPYKIVYNQNEIEKKLNIRKIIPILDTLNQEYETNLSDRQIYLKEKYSIILGIKPEELKNYKFYDFIDKWINTRYAQSGFTSDSMSMAPFVSALYQYSFKKKLPSTPLGIFKSKEINLFTGRKFLQEGDILFFRYNKDIPIGDVGVYLRNNRILVTTKRDGLIISDFNQDYFQLRYISAGRLIPKDELEQD</sequence>
<dbReference type="InterPro" id="IPR052062">
    <property type="entry name" value="Murein_DD/LD_carboxypeptidase"/>
</dbReference>
<evidence type="ECO:0000313" key="7">
    <source>
        <dbReference type="EMBL" id="PQL90669.1"/>
    </source>
</evidence>
<evidence type="ECO:0000256" key="1">
    <source>
        <dbReference type="ARBA" id="ARBA00007074"/>
    </source>
</evidence>
<keyword evidence="8" id="KW-1185">Reference proteome</keyword>
<evidence type="ECO:0000256" key="5">
    <source>
        <dbReference type="ARBA" id="ARBA00022807"/>
    </source>
</evidence>
<evidence type="ECO:0000313" key="8">
    <source>
        <dbReference type="Proteomes" id="UP000238042"/>
    </source>
</evidence>
<dbReference type="PANTHER" id="PTHR47360:SF1">
    <property type="entry name" value="ENDOPEPTIDASE NLPC-RELATED"/>
    <property type="match status" value="1"/>
</dbReference>
<name>A0A2S8A7X5_9FLAO</name>
<comment type="caution">
    <text evidence="7">The sequence shown here is derived from an EMBL/GenBank/DDBJ whole genome shotgun (WGS) entry which is preliminary data.</text>
</comment>
<dbReference type="GO" id="GO:0006508">
    <property type="term" value="P:proteolysis"/>
    <property type="evidence" value="ECO:0007669"/>
    <property type="project" value="UniProtKB-KW"/>
</dbReference>
<organism evidence="7 8">
    <name type="scientific">Apibacter adventoris</name>
    <dbReference type="NCBI Taxonomy" id="1679466"/>
    <lineage>
        <taxon>Bacteria</taxon>
        <taxon>Pseudomonadati</taxon>
        <taxon>Bacteroidota</taxon>
        <taxon>Flavobacteriia</taxon>
        <taxon>Flavobacteriales</taxon>
        <taxon>Weeksellaceae</taxon>
        <taxon>Apibacter</taxon>
    </lineage>
</organism>
<keyword evidence="4 7" id="KW-0378">Hydrolase</keyword>
<keyword evidence="5" id="KW-0788">Thiol protease</keyword>
<accession>A0A2S8A7X5</accession>
<dbReference type="Pfam" id="PF00877">
    <property type="entry name" value="NLPC_P60"/>
    <property type="match status" value="1"/>
</dbReference>
<dbReference type="OrthoDB" id="9807055at2"/>
<reference evidence="7 8" key="1">
    <citation type="submission" date="2018-02" db="EMBL/GenBank/DDBJ databases">
        <title>Genome sequences of Apibacter spp., gut symbionts of Asian honey bees.</title>
        <authorList>
            <person name="Kwong W.K."/>
            <person name="Steele M.I."/>
            <person name="Moran N.A."/>
        </authorList>
    </citation>
    <scope>NUCLEOTIDE SEQUENCE [LARGE SCALE GENOMIC DNA]</scope>
    <source>
        <strain evidence="8">wkB301</strain>
    </source>
</reference>
<comment type="similarity">
    <text evidence="1">Belongs to the peptidase C40 family.</text>
</comment>
<proteinExistence type="inferred from homology"/>
<dbReference type="Proteomes" id="UP000238042">
    <property type="component" value="Unassembled WGS sequence"/>
</dbReference>
<keyword evidence="2" id="KW-0645">Protease</keyword>
<evidence type="ECO:0000256" key="2">
    <source>
        <dbReference type="ARBA" id="ARBA00022670"/>
    </source>
</evidence>
<dbReference type="InterPro" id="IPR000064">
    <property type="entry name" value="NLP_P60_dom"/>
</dbReference>
<dbReference type="PROSITE" id="PS51257">
    <property type="entry name" value="PROKAR_LIPOPROTEIN"/>
    <property type="match status" value="1"/>
</dbReference>
<evidence type="ECO:0000256" key="3">
    <source>
        <dbReference type="ARBA" id="ARBA00022729"/>
    </source>
</evidence>
<dbReference type="InterPro" id="IPR038765">
    <property type="entry name" value="Papain-like_cys_pep_sf"/>
</dbReference>
<evidence type="ECO:0000256" key="4">
    <source>
        <dbReference type="ARBA" id="ARBA00022801"/>
    </source>
</evidence>
<dbReference type="EMBL" id="PSZM01000046">
    <property type="protein sequence ID" value="PQL90669.1"/>
    <property type="molecule type" value="Genomic_DNA"/>
</dbReference>
<feature type="domain" description="NlpC/P60" evidence="6">
    <location>
        <begin position="117"/>
        <end position="207"/>
    </location>
</feature>
<protein>
    <submittedName>
        <fullName evidence="7">Glycoside hydrolase</fullName>
    </submittedName>
</protein>
<dbReference type="SUPFAM" id="SSF54001">
    <property type="entry name" value="Cysteine proteinases"/>
    <property type="match status" value="1"/>
</dbReference>